<name>A0ABS6EQK0_9FIRM</name>
<reference evidence="1 2" key="1">
    <citation type="submission" date="2021-06" db="EMBL/GenBank/DDBJ databases">
        <authorList>
            <person name="Sun Q."/>
            <person name="Li D."/>
        </authorList>
    </citation>
    <scope>NUCLEOTIDE SEQUENCE [LARGE SCALE GENOMIC DNA]</scope>
    <source>
        <strain evidence="1 2">MSJd-7</strain>
    </source>
</reference>
<proteinExistence type="predicted"/>
<keyword evidence="2" id="KW-1185">Reference proteome</keyword>
<evidence type="ECO:0000313" key="2">
    <source>
        <dbReference type="Proteomes" id="UP000783588"/>
    </source>
</evidence>
<dbReference type="RefSeq" id="WP_216469624.1">
    <property type="nucleotide sequence ID" value="NZ_JAHLQI010000002.1"/>
</dbReference>
<sequence>MEPVPLCSGEVIVTVEHPAQMMSVDWNTCRANAIVVPDAMSIPAVKSHAGGRPVGMLINADGWNPEEDIGAEWPSERLIGRFKNIVSRATHEEADFIYLRMRQNLHVLRAAVLAVTDQCGLGILAEIPVDEDRRTADDSSALAVMGILQRIGVAGIILAGEPADVDDVIEELAPYANIALGVSVEPHELDQMQHLESVEFYHTSEEDDIERILRRVPTCDGANEPAADEDYILAPVGEHVHFVDATIDISDPIDLEDHFGETLLDLEDQWSGALKLEISTSYDVHLLAENQVMLNRPVCLEAEDPELLEEALRVFDGIALYDGTWELDENTLEYFCRHYGMVSL</sequence>
<protein>
    <submittedName>
        <fullName evidence="1">Uncharacterized protein</fullName>
    </submittedName>
</protein>
<comment type="caution">
    <text evidence="1">The sequence shown here is derived from an EMBL/GenBank/DDBJ whole genome shotgun (WGS) entry which is preliminary data.</text>
</comment>
<dbReference type="EMBL" id="JAHLQI010000002">
    <property type="protein sequence ID" value="MBU5489974.1"/>
    <property type="molecule type" value="Genomic_DNA"/>
</dbReference>
<gene>
    <name evidence="1" type="ORF">KQI75_04965</name>
</gene>
<dbReference type="Proteomes" id="UP000783588">
    <property type="component" value="Unassembled WGS sequence"/>
</dbReference>
<accession>A0ABS6EQK0</accession>
<organism evidence="1 2">
    <name type="scientific">Butyricicoccus intestinisimiae</name>
    <dbReference type="NCBI Taxonomy" id="2841509"/>
    <lineage>
        <taxon>Bacteria</taxon>
        <taxon>Bacillati</taxon>
        <taxon>Bacillota</taxon>
        <taxon>Clostridia</taxon>
        <taxon>Eubacteriales</taxon>
        <taxon>Butyricicoccaceae</taxon>
        <taxon>Butyricicoccus</taxon>
    </lineage>
</organism>
<evidence type="ECO:0000313" key="1">
    <source>
        <dbReference type="EMBL" id="MBU5489974.1"/>
    </source>
</evidence>